<evidence type="ECO:0000256" key="3">
    <source>
        <dbReference type="ARBA" id="ARBA00022884"/>
    </source>
</evidence>
<dbReference type="InterPro" id="IPR005732">
    <property type="entry name" value="Ribosomal_uS19_bac-type"/>
</dbReference>
<dbReference type="PANTHER" id="PTHR11880:SF8">
    <property type="entry name" value="SMALL RIBOSOMAL SUBUNIT PROTEIN US19M"/>
    <property type="match status" value="1"/>
</dbReference>
<evidence type="ECO:0000256" key="4">
    <source>
        <dbReference type="ARBA" id="ARBA00022980"/>
    </source>
</evidence>
<name>A0A846N3H4_9PROT</name>
<dbReference type="PANTHER" id="PTHR11880">
    <property type="entry name" value="RIBOSOMAL PROTEIN S19P FAMILY MEMBER"/>
    <property type="match status" value="1"/>
</dbReference>
<dbReference type="Gene3D" id="3.30.860.10">
    <property type="entry name" value="30s Ribosomal Protein S19, Chain A"/>
    <property type="match status" value="1"/>
</dbReference>
<dbReference type="HAMAP" id="MF_00531">
    <property type="entry name" value="Ribosomal_uS19"/>
    <property type="match status" value="1"/>
</dbReference>
<gene>
    <name evidence="7" type="primary">rpsS</name>
    <name evidence="9" type="ORF">FHS83_003604</name>
</gene>
<dbReference type="FunFam" id="3.30.860.10:FF:000001">
    <property type="entry name" value="30S ribosomal protein S19"/>
    <property type="match status" value="1"/>
</dbReference>
<evidence type="ECO:0000256" key="5">
    <source>
        <dbReference type="ARBA" id="ARBA00023274"/>
    </source>
</evidence>
<evidence type="ECO:0000313" key="10">
    <source>
        <dbReference type="Proteomes" id="UP000570514"/>
    </source>
</evidence>
<keyword evidence="5 7" id="KW-0687">Ribonucleoprotein</keyword>
<reference evidence="9 10" key="1">
    <citation type="submission" date="2020-03" db="EMBL/GenBank/DDBJ databases">
        <title>Genomic Encyclopedia of Type Strains, Phase IV (KMG-IV): sequencing the most valuable type-strain genomes for metagenomic binning, comparative biology and taxonomic classification.</title>
        <authorList>
            <person name="Goeker M."/>
        </authorList>
    </citation>
    <scope>NUCLEOTIDE SEQUENCE [LARGE SCALE GENOMIC DNA]</scope>
    <source>
        <strain evidence="9 10">DSM 19867</strain>
    </source>
</reference>
<dbReference type="InterPro" id="IPR020934">
    <property type="entry name" value="Ribosomal_uS19_CS"/>
</dbReference>
<dbReference type="InterPro" id="IPR002222">
    <property type="entry name" value="Ribosomal_uS19"/>
</dbReference>
<dbReference type="AlphaFoldDB" id="A0A846N3H4"/>
<dbReference type="GO" id="GO:0005737">
    <property type="term" value="C:cytoplasm"/>
    <property type="evidence" value="ECO:0007669"/>
    <property type="project" value="UniProtKB-ARBA"/>
</dbReference>
<dbReference type="GO" id="GO:0006412">
    <property type="term" value="P:translation"/>
    <property type="evidence" value="ECO:0007669"/>
    <property type="project" value="UniProtKB-UniRule"/>
</dbReference>
<dbReference type="GO" id="GO:0015935">
    <property type="term" value="C:small ribosomal subunit"/>
    <property type="evidence" value="ECO:0007669"/>
    <property type="project" value="InterPro"/>
</dbReference>
<evidence type="ECO:0000256" key="2">
    <source>
        <dbReference type="ARBA" id="ARBA00022730"/>
    </source>
</evidence>
<dbReference type="GO" id="GO:0000028">
    <property type="term" value="P:ribosomal small subunit assembly"/>
    <property type="evidence" value="ECO:0007669"/>
    <property type="project" value="TreeGrafter"/>
</dbReference>
<organism evidence="9 10">
    <name type="scientific">Rhizomicrobium palustre</name>
    <dbReference type="NCBI Taxonomy" id="189966"/>
    <lineage>
        <taxon>Bacteria</taxon>
        <taxon>Pseudomonadati</taxon>
        <taxon>Pseudomonadota</taxon>
        <taxon>Alphaproteobacteria</taxon>
        <taxon>Micropepsales</taxon>
        <taxon>Micropepsaceae</taxon>
        <taxon>Rhizomicrobium</taxon>
    </lineage>
</organism>
<dbReference type="EMBL" id="JAASRM010000001">
    <property type="protein sequence ID" value="NIK90286.1"/>
    <property type="molecule type" value="Genomic_DNA"/>
</dbReference>
<dbReference type="GO" id="GO:0019843">
    <property type="term" value="F:rRNA binding"/>
    <property type="evidence" value="ECO:0007669"/>
    <property type="project" value="UniProtKB-UniRule"/>
</dbReference>
<dbReference type="PIRSF" id="PIRSF002144">
    <property type="entry name" value="Ribosomal_S19"/>
    <property type="match status" value="1"/>
</dbReference>
<evidence type="ECO:0000256" key="6">
    <source>
        <dbReference type="ARBA" id="ARBA00035163"/>
    </source>
</evidence>
<evidence type="ECO:0000256" key="7">
    <source>
        <dbReference type="HAMAP-Rule" id="MF_00531"/>
    </source>
</evidence>
<dbReference type="Proteomes" id="UP000570514">
    <property type="component" value="Unassembled WGS sequence"/>
</dbReference>
<keyword evidence="10" id="KW-1185">Reference proteome</keyword>
<proteinExistence type="inferred from homology"/>
<dbReference type="RefSeq" id="WP_167084702.1">
    <property type="nucleotide sequence ID" value="NZ_BAAADC010000001.1"/>
</dbReference>
<sequence length="94" mass="10458">MTRSVWKGPFVDGYLLKKAEGTRSSGRKDVIKTWSRRSTILPQFVGLTFGVYNGKKHIPVLVTEDMVGHKLGEFSPTRTFHGHGGGADKKAKRD</sequence>
<dbReference type="InterPro" id="IPR023575">
    <property type="entry name" value="Ribosomal_uS19_SF"/>
</dbReference>
<comment type="caution">
    <text evidence="9">The sequence shown here is derived from an EMBL/GenBank/DDBJ whole genome shotgun (WGS) entry which is preliminary data.</text>
</comment>
<dbReference type="SUPFAM" id="SSF54570">
    <property type="entry name" value="Ribosomal protein S19"/>
    <property type="match status" value="1"/>
</dbReference>
<dbReference type="PRINTS" id="PR00975">
    <property type="entry name" value="RIBOSOMALS19"/>
</dbReference>
<comment type="function">
    <text evidence="7">Protein S19 forms a complex with S13 that binds strongly to the 16S ribosomal RNA.</text>
</comment>
<protein>
    <recommendedName>
        <fullName evidence="6 7">Small ribosomal subunit protein uS19</fullName>
    </recommendedName>
</protein>
<dbReference type="Pfam" id="PF00203">
    <property type="entry name" value="Ribosomal_S19"/>
    <property type="match status" value="1"/>
</dbReference>
<keyword evidence="3 7" id="KW-0694">RNA-binding</keyword>
<evidence type="ECO:0000256" key="1">
    <source>
        <dbReference type="ARBA" id="ARBA00007345"/>
    </source>
</evidence>
<keyword evidence="2 7" id="KW-0699">rRNA-binding</keyword>
<dbReference type="GO" id="GO:0003735">
    <property type="term" value="F:structural constituent of ribosome"/>
    <property type="evidence" value="ECO:0007669"/>
    <property type="project" value="InterPro"/>
</dbReference>
<accession>A0A846N3H4</accession>
<keyword evidence="4 7" id="KW-0689">Ribosomal protein</keyword>
<evidence type="ECO:0000313" key="9">
    <source>
        <dbReference type="EMBL" id="NIK90286.1"/>
    </source>
</evidence>
<evidence type="ECO:0000256" key="8">
    <source>
        <dbReference type="RuleBase" id="RU003485"/>
    </source>
</evidence>
<dbReference type="NCBIfam" id="TIGR01050">
    <property type="entry name" value="rpsS_bact"/>
    <property type="match status" value="1"/>
</dbReference>
<comment type="similarity">
    <text evidence="1 7 8">Belongs to the universal ribosomal protein uS19 family.</text>
</comment>
<dbReference type="PROSITE" id="PS00323">
    <property type="entry name" value="RIBOSOMAL_S19"/>
    <property type="match status" value="1"/>
</dbReference>